<sequence length="63" mass="7456">MKLLTEQEYNDAFRIIDNLIAENFEEDINKQQEFLEVAKAIQEYEKTMYPLPKLTSAMRIKSA</sequence>
<proteinExistence type="predicted"/>
<protein>
    <submittedName>
        <fullName evidence="1">Uncharacterized protein</fullName>
    </submittedName>
</protein>
<reference evidence="1" key="1">
    <citation type="submission" date="2021-12" db="EMBL/GenBank/DDBJ databases">
        <title>Novel species in genus Dyadobacter.</title>
        <authorList>
            <person name="Ma C."/>
        </authorList>
    </citation>
    <scope>NUCLEOTIDE SEQUENCE</scope>
    <source>
        <strain evidence="1">LJ419</strain>
    </source>
</reference>
<keyword evidence="2" id="KW-1185">Reference proteome</keyword>
<evidence type="ECO:0000313" key="1">
    <source>
        <dbReference type="EMBL" id="MCF0060791.1"/>
    </source>
</evidence>
<gene>
    <name evidence="1" type="ORF">LXM26_04770</name>
</gene>
<evidence type="ECO:0000313" key="2">
    <source>
        <dbReference type="Proteomes" id="UP001139000"/>
    </source>
</evidence>
<accession>A0A9X1TCF4</accession>
<comment type="caution">
    <text evidence="1">The sequence shown here is derived from an EMBL/GenBank/DDBJ whole genome shotgun (WGS) entry which is preliminary data.</text>
</comment>
<dbReference type="EMBL" id="JAJTTC010000001">
    <property type="protein sequence ID" value="MCF0060791.1"/>
    <property type="molecule type" value="Genomic_DNA"/>
</dbReference>
<name>A0A9X1TCF4_9BACT</name>
<dbReference type="Proteomes" id="UP001139000">
    <property type="component" value="Unassembled WGS sequence"/>
</dbReference>
<organism evidence="1 2">
    <name type="scientific">Dyadobacter chenwenxiniae</name>
    <dbReference type="NCBI Taxonomy" id="2906456"/>
    <lineage>
        <taxon>Bacteria</taxon>
        <taxon>Pseudomonadati</taxon>
        <taxon>Bacteroidota</taxon>
        <taxon>Cytophagia</taxon>
        <taxon>Cytophagales</taxon>
        <taxon>Spirosomataceae</taxon>
        <taxon>Dyadobacter</taxon>
    </lineage>
</organism>
<dbReference type="RefSeq" id="WP_234653766.1">
    <property type="nucleotide sequence ID" value="NZ_CP094997.1"/>
</dbReference>
<dbReference type="AlphaFoldDB" id="A0A9X1TCF4"/>